<dbReference type="Proteomes" id="UP000489600">
    <property type="component" value="Unassembled WGS sequence"/>
</dbReference>
<dbReference type="AlphaFoldDB" id="A0A565BUZ5"/>
<evidence type="ECO:0000256" key="1">
    <source>
        <dbReference type="SAM" id="MobiDB-lite"/>
    </source>
</evidence>
<gene>
    <name evidence="2" type="ORF">ANE_LOCUS15668</name>
</gene>
<dbReference type="EMBL" id="CABITT030000005">
    <property type="protein sequence ID" value="VVB05224.1"/>
    <property type="molecule type" value="Genomic_DNA"/>
</dbReference>
<evidence type="ECO:0000313" key="3">
    <source>
        <dbReference type="Proteomes" id="UP000489600"/>
    </source>
</evidence>
<sequence>MTKSPGKVTEDPSPGKLKRVVASDKGGGSKSKKQKCTAIVKVESKVVPMTQHLRTRDRIHTSKTTTTSTPLDVDDDSGDSGSGNRDSVTHQGSYLYAGTGAGASGTAKGRHAFQLEEMVEDPEDIRLAFMKRYEEHRQIVYARDRKYPKLKKCALAPYDNRVASLAAANRHKVISVRNFNEMCILKLGVET</sequence>
<accession>A0A565BUZ5</accession>
<reference evidence="2" key="1">
    <citation type="submission" date="2019-07" db="EMBL/GenBank/DDBJ databases">
        <authorList>
            <person name="Dittberner H."/>
        </authorList>
    </citation>
    <scope>NUCLEOTIDE SEQUENCE [LARGE SCALE GENOMIC DNA]</scope>
</reference>
<organism evidence="2 3">
    <name type="scientific">Arabis nemorensis</name>
    <dbReference type="NCBI Taxonomy" id="586526"/>
    <lineage>
        <taxon>Eukaryota</taxon>
        <taxon>Viridiplantae</taxon>
        <taxon>Streptophyta</taxon>
        <taxon>Embryophyta</taxon>
        <taxon>Tracheophyta</taxon>
        <taxon>Spermatophyta</taxon>
        <taxon>Magnoliopsida</taxon>
        <taxon>eudicotyledons</taxon>
        <taxon>Gunneridae</taxon>
        <taxon>Pentapetalae</taxon>
        <taxon>rosids</taxon>
        <taxon>malvids</taxon>
        <taxon>Brassicales</taxon>
        <taxon>Brassicaceae</taxon>
        <taxon>Arabideae</taxon>
        <taxon>Arabis</taxon>
    </lineage>
</organism>
<protein>
    <submittedName>
        <fullName evidence="2">Uncharacterized protein</fullName>
    </submittedName>
</protein>
<keyword evidence="3" id="KW-1185">Reference proteome</keyword>
<feature type="region of interest" description="Disordered" evidence="1">
    <location>
        <begin position="1"/>
        <end position="37"/>
    </location>
</feature>
<evidence type="ECO:0000313" key="2">
    <source>
        <dbReference type="EMBL" id="VVB05224.1"/>
    </source>
</evidence>
<proteinExistence type="predicted"/>
<name>A0A565BUZ5_9BRAS</name>
<feature type="region of interest" description="Disordered" evidence="1">
    <location>
        <begin position="49"/>
        <end position="91"/>
    </location>
</feature>
<comment type="caution">
    <text evidence="2">The sequence shown here is derived from an EMBL/GenBank/DDBJ whole genome shotgun (WGS) entry which is preliminary data.</text>
</comment>